<evidence type="ECO:0000259" key="9">
    <source>
        <dbReference type="PROSITE" id="PS52029"/>
    </source>
</evidence>
<dbReference type="PANTHER" id="PTHR30582:SF2">
    <property type="entry name" value="L,D-TRANSPEPTIDASE YCIB-RELATED"/>
    <property type="match status" value="1"/>
</dbReference>
<evidence type="ECO:0000256" key="2">
    <source>
        <dbReference type="ARBA" id="ARBA00022679"/>
    </source>
</evidence>
<dbReference type="Pfam" id="PF03734">
    <property type="entry name" value="YkuD"/>
    <property type="match status" value="1"/>
</dbReference>
<evidence type="ECO:0000256" key="8">
    <source>
        <dbReference type="SAM" id="MobiDB-lite"/>
    </source>
</evidence>
<feature type="compositionally biased region" description="Pro residues" evidence="8">
    <location>
        <begin position="410"/>
        <end position="421"/>
    </location>
</feature>
<comment type="pathway">
    <text evidence="1 7">Cell wall biogenesis; peptidoglycan biosynthesis.</text>
</comment>
<evidence type="ECO:0000313" key="11">
    <source>
        <dbReference type="Proteomes" id="UP001499863"/>
    </source>
</evidence>
<feature type="active site" description="Proton donor/acceptor" evidence="7">
    <location>
        <position position="273"/>
    </location>
</feature>
<proteinExistence type="predicted"/>
<evidence type="ECO:0000256" key="7">
    <source>
        <dbReference type="PROSITE-ProRule" id="PRU01373"/>
    </source>
</evidence>
<dbReference type="Gene3D" id="2.60.40.3780">
    <property type="match status" value="1"/>
</dbReference>
<organism evidence="10 11">
    <name type="scientific">Kitasatospora putterlickiae</name>
    <dbReference type="NCBI Taxonomy" id="221725"/>
    <lineage>
        <taxon>Bacteria</taxon>
        <taxon>Bacillati</taxon>
        <taxon>Actinomycetota</taxon>
        <taxon>Actinomycetes</taxon>
        <taxon>Kitasatosporales</taxon>
        <taxon>Streptomycetaceae</taxon>
        <taxon>Kitasatospora</taxon>
    </lineage>
</organism>
<dbReference type="CDD" id="cd13432">
    <property type="entry name" value="LDT_IgD_like_2"/>
    <property type="match status" value="1"/>
</dbReference>
<feature type="compositionally biased region" description="Low complexity" evidence="8">
    <location>
        <begin position="391"/>
        <end position="409"/>
    </location>
</feature>
<dbReference type="InterPro" id="IPR050979">
    <property type="entry name" value="LD-transpeptidase"/>
</dbReference>
<dbReference type="Proteomes" id="UP001499863">
    <property type="component" value="Unassembled WGS sequence"/>
</dbReference>
<dbReference type="Gene3D" id="2.60.40.3710">
    <property type="match status" value="1"/>
</dbReference>
<evidence type="ECO:0000256" key="4">
    <source>
        <dbReference type="ARBA" id="ARBA00022984"/>
    </source>
</evidence>
<dbReference type="InterPro" id="IPR038063">
    <property type="entry name" value="Transpep_catalytic_dom"/>
</dbReference>
<dbReference type="InterPro" id="IPR005490">
    <property type="entry name" value="LD_TPept_cat_dom"/>
</dbReference>
<dbReference type="InterPro" id="IPR041280">
    <property type="entry name" value="Big_10"/>
</dbReference>
<comment type="caution">
    <text evidence="10">The sequence shown here is derived from an EMBL/GenBank/DDBJ whole genome shotgun (WGS) entry which is preliminary data.</text>
</comment>
<keyword evidence="4 7" id="KW-0573">Peptidoglycan synthesis</keyword>
<evidence type="ECO:0000256" key="6">
    <source>
        <dbReference type="ARBA" id="ARBA00023316"/>
    </source>
</evidence>
<dbReference type="PROSITE" id="PS52029">
    <property type="entry name" value="LD_TPASE"/>
    <property type="match status" value="1"/>
</dbReference>
<keyword evidence="6 7" id="KW-0961">Cell wall biogenesis/degradation</keyword>
<dbReference type="CDD" id="cd16913">
    <property type="entry name" value="YkuD_like"/>
    <property type="match status" value="1"/>
</dbReference>
<evidence type="ECO:0000313" key="10">
    <source>
        <dbReference type="EMBL" id="GAA1410923.1"/>
    </source>
</evidence>
<feature type="active site" description="Nucleophile" evidence="7">
    <location>
        <position position="292"/>
    </location>
</feature>
<protein>
    <submittedName>
        <fullName evidence="10">Ig-like domain-containing protein</fullName>
    </submittedName>
</protein>
<feature type="compositionally biased region" description="Pro residues" evidence="8">
    <location>
        <begin position="374"/>
        <end position="390"/>
    </location>
</feature>
<sequence length="421" mass="43658">MVPADDAQNLPPEGPVRVTVAQGRLVSVRLADTRGGEVPGSLSADGTGWTPDGPLPLATAFTLDAVAEDDQGLRAVQHTDFSTMAPLHTFVAFFTPEDGSTVGVGMPVSLRFSRPIADRAAVERAITVTTDPPVEVAAHWFGGQRLDFRPQEYWAPGTRVTVALRLKDVQGAPGEFGTQNKDVRFTVGRAQVSTVDLDAHTLTVRAGQGGKTVRTLKVSGGDARHTTYRGVLVVSEKYKVTRMNSQTVGMGDEYDIKDVPHAMRLTNSGTFLHGNYWASPSVFGTANTSHGCIGLADVKGGASGETPAGWLFEHTIQGDVFEVRASAGDVVPPNNGLNGWNLPWAQWVAGSALQSGASPSVAPAAGSAASTSPAPAPSPSPVPSASPSPAPSASRSASPSPAPFVSRSPSPSPTVSPTASP</sequence>
<keyword evidence="11" id="KW-1185">Reference proteome</keyword>
<evidence type="ECO:0000256" key="1">
    <source>
        <dbReference type="ARBA" id="ARBA00004752"/>
    </source>
</evidence>
<dbReference type="EMBL" id="BAAAKJ010000399">
    <property type="protein sequence ID" value="GAA1410923.1"/>
    <property type="molecule type" value="Genomic_DNA"/>
</dbReference>
<feature type="domain" description="L,D-TPase catalytic" evidence="9">
    <location>
        <begin position="191"/>
        <end position="324"/>
    </location>
</feature>
<dbReference type="Pfam" id="PF17964">
    <property type="entry name" value="Big_10"/>
    <property type="match status" value="1"/>
</dbReference>
<reference evidence="10 11" key="1">
    <citation type="journal article" date="2019" name="Int. J. Syst. Evol. Microbiol.">
        <title>The Global Catalogue of Microorganisms (GCM) 10K type strain sequencing project: providing services to taxonomists for standard genome sequencing and annotation.</title>
        <authorList>
            <consortium name="The Broad Institute Genomics Platform"/>
            <consortium name="The Broad Institute Genome Sequencing Center for Infectious Disease"/>
            <person name="Wu L."/>
            <person name="Ma J."/>
        </authorList>
    </citation>
    <scope>NUCLEOTIDE SEQUENCE [LARGE SCALE GENOMIC DNA]</scope>
    <source>
        <strain evidence="10 11">JCM 12393</strain>
    </source>
</reference>
<keyword evidence="5" id="KW-0012">Acyltransferase</keyword>
<keyword evidence="3 7" id="KW-0133">Cell shape</keyword>
<gene>
    <name evidence="10" type="ORF">GCM10009639_62200</name>
</gene>
<feature type="region of interest" description="Disordered" evidence="8">
    <location>
        <begin position="356"/>
        <end position="421"/>
    </location>
</feature>
<evidence type="ECO:0000256" key="5">
    <source>
        <dbReference type="ARBA" id="ARBA00023315"/>
    </source>
</evidence>
<name>A0ABN1YFW1_9ACTN</name>
<dbReference type="Gene3D" id="2.40.440.10">
    <property type="entry name" value="L,D-transpeptidase catalytic domain-like"/>
    <property type="match status" value="1"/>
</dbReference>
<dbReference type="PANTHER" id="PTHR30582">
    <property type="entry name" value="L,D-TRANSPEPTIDASE"/>
    <property type="match status" value="1"/>
</dbReference>
<dbReference type="SUPFAM" id="SSF141523">
    <property type="entry name" value="L,D-transpeptidase catalytic domain-like"/>
    <property type="match status" value="1"/>
</dbReference>
<accession>A0ABN1YFW1</accession>
<keyword evidence="2" id="KW-0808">Transferase</keyword>
<evidence type="ECO:0000256" key="3">
    <source>
        <dbReference type="ARBA" id="ARBA00022960"/>
    </source>
</evidence>
<feature type="compositionally biased region" description="Low complexity" evidence="8">
    <location>
        <begin position="356"/>
        <end position="373"/>
    </location>
</feature>